<evidence type="ECO:0000256" key="6">
    <source>
        <dbReference type="SAM" id="MobiDB-lite"/>
    </source>
</evidence>
<keyword evidence="8" id="KW-1185">Reference proteome</keyword>
<evidence type="ECO:0000313" key="7">
    <source>
        <dbReference type="EMBL" id="GMF39158.1"/>
    </source>
</evidence>
<protein>
    <recommendedName>
        <fullName evidence="5">RxLR effector protein</fullName>
    </recommendedName>
</protein>
<evidence type="ECO:0000256" key="1">
    <source>
        <dbReference type="ARBA" id="ARBA00004613"/>
    </source>
</evidence>
<comment type="domain">
    <text evidence="5">The RxLR-dEER motif acts to carry the protein into the host cell cytoplasm through binding to cell surface phosphatidylinositol-3-phosphate.</text>
</comment>
<keyword evidence="4" id="KW-0732">Signal</keyword>
<evidence type="ECO:0000313" key="8">
    <source>
        <dbReference type="Proteomes" id="UP001165083"/>
    </source>
</evidence>
<keyword evidence="3 5" id="KW-0964">Secreted</keyword>
<evidence type="ECO:0000256" key="2">
    <source>
        <dbReference type="ARBA" id="ARBA00010400"/>
    </source>
</evidence>
<feature type="compositionally biased region" description="Basic and acidic residues" evidence="6">
    <location>
        <begin position="75"/>
        <end position="86"/>
    </location>
</feature>
<feature type="region of interest" description="Disordered" evidence="6">
    <location>
        <begin position="63"/>
        <end position="86"/>
    </location>
</feature>
<comment type="caution">
    <text evidence="7">The sequence shown here is derived from an EMBL/GenBank/DDBJ whole genome shotgun (WGS) entry which is preliminary data.</text>
</comment>
<dbReference type="Pfam" id="PF16810">
    <property type="entry name" value="RXLR"/>
    <property type="match status" value="1"/>
</dbReference>
<dbReference type="EMBL" id="BSXW01001785">
    <property type="protein sequence ID" value="GMF39158.1"/>
    <property type="molecule type" value="Genomic_DNA"/>
</dbReference>
<dbReference type="Proteomes" id="UP001165083">
    <property type="component" value="Unassembled WGS sequence"/>
</dbReference>
<comment type="similarity">
    <text evidence="2 5">Belongs to the RxLR effector family.</text>
</comment>
<evidence type="ECO:0000256" key="5">
    <source>
        <dbReference type="RuleBase" id="RU367124"/>
    </source>
</evidence>
<sequence>MNPQFSQHSSPTNNTQYPAMRFGYVVLLAVATLITSTEAKSTRAQTLVASQDTHHLRVIEEEGTPAQRHLRTTHTHAEEDQEERGGYKDIMEKAMKKLNKLAKYNKWSFGNRLPEWVKANCPAFAKGYEIFWNNRMVRVRVDL</sequence>
<accession>A0A9W6XI35</accession>
<dbReference type="OrthoDB" id="88741at2759"/>
<dbReference type="GO" id="GO:0005576">
    <property type="term" value="C:extracellular region"/>
    <property type="evidence" value="ECO:0007669"/>
    <property type="project" value="UniProtKB-SubCell"/>
</dbReference>
<comment type="subcellular location">
    <subcellularLocation>
        <location evidence="1 5">Secreted</location>
    </subcellularLocation>
</comment>
<dbReference type="InterPro" id="IPR031825">
    <property type="entry name" value="RXLR"/>
</dbReference>
<name>A0A9W6XI35_9STRA</name>
<evidence type="ECO:0000256" key="4">
    <source>
        <dbReference type="ARBA" id="ARBA00022729"/>
    </source>
</evidence>
<organism evidence="7 8">
    <name type="scientific">Phytophthora lilii</name>
    <dbReference type="NCBI Taxonomy" id="2077276"/>
    <lineage>
        <taxon>Eukaryota</taxon>
        <taxon>Sar</taxon>
        <taxon>Stramenopiles</taxon>
        <taxon>Oomycota</taxon>
        <taxon>Peronosporomycetes</taxon>
        <taxon>Peronosporales</taxon>
        <taxon>Peronosporaceae</taxon>
        <taxon>Phytophthora</taxon>
    </lineage>
</organism>
<dbReference type="AlphaFoldDB" id="A0A9W6XI35"/>
<reference evidence="7" key="1">
    <citation type="submission" date="2023-04" db="EMBL/GenBank/DDBJ databases">
        <title>Phytophthora lilii NBRC 32176.</title>
        <authorList>
            <person name="Ichikawa N."/>
            <person name="Sato H."/>
            <person name="Tonouchi N."/>
        </authorList>
    </citation>
    <scope>NUCLEOTIDE SEQUENCE</scope>
    <source>
        <strain evidence="7">NBRC 32176</strain>
    </source>
</reference>
<gene>
    <name evidence="7" type="ORF">Plil01_001624400</name>
</gene>
<proteinExistence type="inferred from homology"/>
<evidence type="ECO:0000256" key="3">
    <source>
        <dbReference type="ARBA" id="ARBA00022525"/>
    </source>
</evidence>
<comment type="function">
    <text evidence="5">Effector that suppresses plant defense responses during pathogen infection.</text>
</comment>